<dbReference type="EMBL" id="LT599583">
    <property type="protein sequence ID" value="SBW78653.1"/>
    <property type="molecule type" value="Genomic_DNA"/>
</dbReference>
<dbReference type="Proteomes" id="UP000245431">
    <property type="component" value="Chromosome PVE_r1"/>
</dbReference>
<reference evidence="2" key="1">
    <citation type="submission" date="2016-07" db="EMBL/GenBank/DDBJ databases">
        <authorList>
            <person name="Florea S."/>
            <person name="Webb J.S."/>
            <person name="Jaromczyk J."/>
            <person name="Schardl C.L."/>
        </authorList>
    </citation>
    <scope>NUCLEOTIDE SEQUENCE [LARGE SCALE GENOMIC DNA]</scope>
    <source>
        <strain evidence="2">1YdBTEX2</strain>
    </source>
</reference>
<evidence type="ECO:0000313" key="1">
    <source>
        <dbReference type="EMBL" id="SBW78653.1"/>
    </source>
</evidence>
<dbReference type="AlphaFoldDB" id="A0A1D3JRD0"/>
<evidence type="ECO:0008006" key="3">
    <source>
        <dbReference type="Google" id="ProtNLM"/>
    </source>
</evidence>
<sequence>MQYVACLRVGQNDIKALINLEPERRDVFTPLLDMRGDDDRHLQTFLANWTDHPFFLDVSRVRKDVGENFIGGNDLHNASDAFENKQQFFLNTQQTNNHIIPVISWTDDDPQRDVIQLALSAERNFNQIAIRVFCPEKPTSASWARLLSILDSLNLPNFAHVILDFGATSPASTAAGSEFNHSLKQLDAYNLQSVVLLSTSFPIDKPASNTSRSSACYDVAWQSNIDRNGINPSPTYGDYAATNPTAPMEYIPGMPVLPFGCYYTPTEWWQRRKGGNKEFANYIEIAQEVRNLPGYHGDDFCWATREYSRIVATSTGYGNNGTWNGYRINQHICAMILSITDDANEEFDELDFDDLV</sequence>
<name>A0A1D3JRD0_PSEVE</name>
<proteinExistence type="predicted"/>
<accession>A0A1D3JRD0</accession>
<evidence type="ECO:0000313" key="2">
    <source>
        <dbReference type="Proteomes" id="UP000245431"/>
    </source>
</evidence>
<dbReference type="Pfam" id="PF14350">
    <property type="entry name" value="Beta_protein"/>
    <property type="match status" value="1"/>
</dbReference>
<dbReference type="RefSeq" id="WP_081610089.1">
    <property type="nucleotide sequence ID" value="NZ_AOUH01000004.1"/>
</dbReference>
<dbReference type="InterPro" id="IPR025683">
    <property type="entry name" value="Protein_beta"/>
</dbReference>
<gene>
    <name evidence="1" type="ORF">PVE_R1G0765</name>
</gene>
<protein>
    <recommendedName>
        <fullName evidence="3">Beta protein</fullName>
    </recommendedName>
</protein>
<organism evidence="1 2">
    <name type="scientific">Pseudomonas veronii 1YdBTEX2</name>
    <dbReference type="NCBI Taxonomy" id="1295141"/>
    <lineage>
        <taxon>Bacteria</taxon>
        <taxon>Pseudomonadati</taxon>
        <taxon>Pseudomonadota</taxon>
        <taxon>Gammaproteobacteria</taxon>
        <taxon>Pseudomonadales</taxon>
        <taxon>Pseudomonadaceae</taxon>
        <taxon>Pseudomonas</taxon>
    </lineage>
</organism>